<protein>
    <submittedName>
        <fullName evidence="2">Uncharacterized protein</fullName>
    </submittedName>
</protein>
<organism evidence="2 3">
    <name type="scientific">Folsomia candida</name>
    <name type="common">Springtail</name>
    <dbReference type="NCBI Taxonomy" id="158441"/>
    <lineage>
        <taxon>Eukaryota</taxon>
        <taxon>Metazoa</taxon>
        <taxon>Ecdysozoa</taxon>
        <taxon>Arthropoda</taxon>
        <taxon>Hexapoda</taxon>
        <taxon>Collembola</taxon>
        <taxon>Entomobryomorpha</taxon>
        <taxon>Isotomoidea</taxon>
        <taxon>Isotomidae</taxon>
        <taxon>Proisotominae</taxon>
        <taxon>Folsomia</taxon>
    </lineage>
</organism>
<keyword evidence="1" id="KW-0472">Membrane</keyword>
<dbReference type="EMBL" id="LNIX01000003">
    <property type="protein sequence ID" value="OXA57740.1"/>
    <property type="molecule type" value="Genomic_DNA"/>
</dbReference>
<name>A0A226EKC6_FOLCA</name>
<reference evidence="2 3" key="1">
    <citation type="submission" date="2015-12" db="EMBL/GenBank/DDBJ databases">
        <title>The genome of Folsomia candida.</title>
        <authorList>
            <person name="Faddeeva A."/>
            <person name="Derks M.F."/>
            <person name="Anvar Y."/>
            <person name="Smit S."/>
            <person name="Van Straalen N."/>
            <person name="Roelofs D."/>
        </authorList>
    </citation>
    <scope>NUCLEOTIDE SEQUENCE [LARGE SCALE GENOMIC DNA]</scope>
    <source>
        <strain evidence="2 3">VU population</strain>
        <tissue evidence="2">Whole body</tissue>
    </source>
</reference>
<evidence type="ECO:0000313" key="3">
    <source>
        <dbReference type="Proteomes" id="UP000198287"/>
    </source>
</evidence>
<gene>
    <name evidence="2" type="ORF">Fcan01_06688</name>
</gene>
<keyword evidence="1" id="KW-1133">Transmembrane helix</keyword>
<keyword evidence="3" id="KW-1185">Reference proteome</keyword>
<dbReference type="Proteomes" id="UP000198287">
    <property type="component" value="Unassembled WGS sequence"/>
</dbReference>
<feature type="transmembrane region" description="Helical" evidence="1">
    <location>
        <begin position="12"/>
        <end position="30"/>
    </location>
</feature>
<sequence>MFILNKTRLQSCASFVVWVLGICFLLTLFSPCASGNKISPEENDTGRFLGFLKPKNEYTDINFGLQVPVPQVDIPYPIFKIGYQDILPWKTWITLNPVHIAKKLWKLVWLGVEVASSIIHIIWNTVDIFKLWGAFHTIHKADLKHPGWSSTSDFFDNPDDWR</sequence>
<keyword evidence="1" id="KW-0812">Transmembrane</keyword>
<comment type="caution">
    <text evidence="2">The sequence shown here is derived from an EMBL/GenBank/DDBJ whole genome shotgun (WGS) entry which is preliminary data.</text>
</comment>
<proteinExistence type="predicted"/>
<evidence type="ECO:0000313" key="2">
    <source>
        <dbReference type="EMBL" id="OXA57740.1"/>
    </source>
</evidence>
<evidence type="ECO:0000256" key="1">
    <source>
        <dbReference type="SAM" id="Phobius"/>
    </source>
</evidence>
<dbReference type="AlphaFoldDB" id="A0A226EKC6"/>
<accession>A0A226EKC6</accession>